<dbReference type="GO" id="GO:0004514">
    <property type="term" value="F:nicotinate-nucleotide diphosphorylase (carboxylating) activity"/>
    <property type="evidence" value="ECO:0007669"/>
    <property type="project" value="InterPro"/>
</dbReference>
<organism evidence="4">
    <name type="scientific">marine sediment metagenome</name>
    <dbReference type="NCBI Taxonomy" id="412755"/>
    <lineage>
        <taxon>unclassified sequences</taxon>
        <taxon>metagenomes</taxon>
        <taxon>ecological metagenomes</taxon>
    </lineage>
</organism>
<feature type="non-terminal residue" evidence="4">
    <location>
        <position position="1"/>
    </location>
</feature>
<dbReference type="SUPFAM" id="SSF51690">
    <property type="entry name" value="Nicotinate/Quinolinate PRTase C-terminal domain-like"/>
    <property type="match status" value="1"/>
</dbReference>
<dbReference type="InterPro" id="IPR022412">
    <property type="entry name" value="Quinolinate_PRibosylTrfase_N"/>
</dbReference>
<evidence type="ECO:0000313" key="4">
    <source>
        <dbReference type="EMBL" id="GAG55996.1"/>
    </source>
</evidence>
<evidence type="ECO:0000256" key="1">
    <source>
        <dbReference type="ARBA" id="ARBA00022679"/>
    </source>
</evidence>
<proteinExistence type="predicted"/>
<dbReference type="SUPFAM" id="SSF54675">
    <property type="entry name" value="Nicotinate/Quinolinate PRTase N-terminal domain-like"/>
    <property type="match status" value="1"/>
</dbReference>
<dbReference type="NCBIfam" id="NF006415">
    <property type="entry name" value="PRK08662.1"/>
    <property type="match status" value="1"/>
</dbReference>
<dbReference type="InterPro" id="IPR035809">
    <property type="entry name" value="NAPRTase_arc-type"/>
</dbReference>
<dbReference type="PANTHER" id="PTHR43202">
    <property type="entry name" value="NICOTINATE-NUCLEOTIDE PYROPHOSPHORYLASE"/>
    <property type="match status" value="1"/>
</dbReference>
<gene>
    <name evidence="4" type="ORF">S01H4_09392</name>
</gene>
<dbReference type="Gene3D" id="3.20.20.70">
    <property type="entry name" value="Aldolase class I"/>
    <property type="match status" value="1"/>
</dbReference>
<evidence type="ECO:0000259" key="2">
    <source>
        <dbReference type="Pfam" id="PF01729"/>
    </source>
</evidence>
<dbReference type="EMBL" id="BART01003385">
    <property type="protein sequence ID" value="GAG55996.1"/>
    <property type="molecule type" value="Genomic_DNA"/>
</dbReference>
<name>X1A723_9ZZZZ</name>
<sequence length="367" mass="40816">RFHIADEKDILDGSLTDVYFKRTKEILKAKNLDKHVVAEIKAKSLPKGYEWAILAGIEECAQLFKEIDVKVEAMAEGTVFKSWQPVMNIEGMYSKFGVYETSILGFLCQASGIATKAARCKRIAGDRIVLSFGARRMHPIIAPMIERNAYVGGCDGVSATKAAELIEEKPKGTIPHALILLYGDTIEATKAFDDVIDKNVMRVALIDTFLDEKFEAIRVAEAMGDKLFGMRLDTPSTRRGDFKGLIKETRWELDIRGYNNIKLMVSGGIDEENIRNLKEVADGFGVGTSISNAPVIDFALDIVEIDGEPFAKKGVSSAAKNVFRCKSCYKDIILPKKETKREIKRKCDCGGEMENLLFPLTESKKII</sequence>
<dbReference type="GO" id="GO:0009435">
    <property type="term" value="P:NAD+ biosynthetic process"/>
    <property type="evidence" value="ECO:0007669"/>
    <property type="project" value="InterPro"/>
</dbReference>
<keyword evidence="1" id="KW-0808">Transferase</keyword>
<protein>
    <recommendedName>
        <fullName evidence="5">Nicotinate phosphoribosyltransferase</fullName>
    </recommendedName>
</protein>
<feature type="domain" description="Quinolinate phosphoribosyl transferase N-terminal" evidence="3">
    <location>
        <begin position="17"/>
        <end position="111"/>
    </location>
</feature>
<comment type="caution">
    <text evidence="4">The sequence shown here is derived from an EMBL/GenBank/DDBJ whole genome shotgun (WGS) entry which is preliminary data.</text>
</comment>
<dbReference type="Pfam" id="PF02749">
    <property type="entry name" value="QRPTase_N"/>
    <property type="match status" value="1"/>
</dbReference>
<dbReference type="CDD" id="cd01571">
    <property type="entry name" value="NAPRTase_B"/>
    <property type="match status" value="1"/>
</dbReference>
<evidence type="ECO:0008006" key="5">
    <source>
        <dbReference type="Google" id="ProtNLM"/>
    </source>
</evidence>
<dbReference type="InterPro" id="IPR053190">
    <property type="entry name" value="NAPRTase-like"/>
</dbReference>
<dbReference type="Gene3D" id="3.90.1170.20">
    <property type="entry name" value="Quinolinate phosphoribosyl transferase, N-terminal domain"/>
    <property type="match status" value="1"/>
</dbReference>
<dbReference type="InterPro" id="IPR036068">
    <property type="entry name" value="Nicotinate_pribotase-like_C"/>
</dbReference>
<accession>X1A723</accession>
<reference evidence="4" key="1">
    <citation type="journal article" date="2014" name="Front. Microbiol.">
        <title>High frequency of phylogenetically diverse reductive dehalogenase-homologous genes in deep subseafloor sedimentary metagenomes.</title>
        <authorList>
            <person name="Kawai M."/>
            <person name="Futagami T."/>
            <person name="Toyoda A."/>
            <person name="Takaki Y."/>
            <person name="Nishi S."/>
            <person name="Hori S."/>
            <person name="Arai W."/>
            <person name="Tsubouchi T."/>
            <person name="Morono Y."/>
            <person name="Uchiyama I."/>
            <person name="Ito T."/>
            <person name="Fujiyama A."/>
            <person name="Inagaki F."/>
            <person name="Takami H."/>
        </authorList>
    </citation>
    <scope>NUCLEOTIDE SEQUENCE</scope>
    <source>
        <strain evidence="4">Expedition CK06-06</strain>
    </source>
</reference>
<evidence type="ECO:0000259" key="3">
    <source>
        <dbReference type="Pfam" id="PF02749"/>
    </source>
</evidence>
<feature type="non-terminal residue" evidence="4">
    <location>
        <position position="367"/>
    </location>
</feature>
<dbReference type="InterPro" id="IPR013785">
    <property type="entry name" value="Aldolase_TIM"/>
</dbReference>
<dbReference type="AlphaFoldDB" id="X1A723"/>
<feature type="domain" description="Quinolinate phosphoribosyl transferase C-terminal" evidence="2">
    <location>
        <begin position="113"/>
        <end position="301"/>
    </location>
</feature>
<dbReference type="Pfam" id="PF01729">
    <property type="entry name" value="QRPTase_C"/>
    <property type="match status" value="1"/>
</dbReference>
<dbReference type="PANTHER" id="PTHR43202:SF1">
    <property type="entry name" value="NICOTINATE PHOSPHORIBOSYLTRANSFERASE"/>
    <property type="match status" value="1"/>
</dbReference>
<dbReference type="InterPro" id="IPR002638">
    <property type="entry name" value="Quinolinate_PRibosylTrfase_C"/>
</dbReference>
<dbReference type="InterPro" id="IPR037128">
    <property type="entry name" value="Quinolinate_PRibosylTase_N_sf"/>
</dbReference>